<name>A0A7S0CHB5_9STRA</name>
<sequence length="291" mass="33226">MGFVIIDFKKRRDRETLSGLVPETVRNVDNFIKSYTPEEDLPPSESECAAIEKELMSTTLHEFDEVAGKLWRAKKDLPGRRSRLVIQLKRREGKLFSRFSDDVAELEDLAATMMEECMNRLEDTEEELKVSLPTSTTSIDSAFDELVKDCAEYIEENFPEGVEGMKAYDDNLPNFDALVEIIETKKNEEYPAANADAIPEKLEKVKERSKIMVQKSMNKAIKAQLLKIEKDMSEDDTLPYLDEEAMGDLKNELIEAAREYAESRIDEDFSNDGEYDSDDSEGEDVEGEVDE</sequence>
<gene>
    <name evidence="2" type="ORF">PINE0816_LOCUS19933</name>
</gene>
<dbReference type="EMBL" id="HBEL01042766">
    <property type="protein sequence ID" value="CAD8423775.1"/>
    <property type="molecule type" value="Transcribed_RNA"/>
</dbReference>
<reference evidence="2" key="1">
    <citation type="submission" date="2021-01" db="EMBL/GenBank/DDBJ databases">
        <authorList>
            <person name="Corre E."/>
            <person name="Pelletier E."/>
            <person name="Niang G."/>
            <person name="Scheremetjew M."/>
            <person name="Finn R."/>
            <person name="Kale V."/>
            <person name="Holt S."/>
            <person name="Cochrane G."/>
            <person name="Meng A."/>
            <person name="Brown T."/>
            <person name="Cohen L."/>
        </authorList>
    </citation>
    <scope>NUCLEOTIDE SEQUENCE</scope>
    <source>
        <strain evidence="2">CCAP1064/1</strain>
    </source>
</reference>
<evidence type="ECO:0000313" key="2">
    <source>
        <dbReference type="EMBL" id="CAD8423775.1"/>
    </source>
</evidence>
<accession>A0A7S0CHB5</accession>
<proteinExistence type="predicted"/>
<organism evidence="2">
    <name type="scientific">Proboscia inermis</name>
    <dbReference type="NCBI Taxonomy" id="420281"/>
    <lineage>
        <taxon>Eukaryota</taxon>
        <taxon>Sar</taxon>
        <taxon>Stramenopiles</taxon>
        <taxon>Ochrophyta</taxon>
        <taxon>Bacillariophyta</taxon>
        <taxon>Coscinodiscophyceae</taxon>
        <taxon>Rhizosoleniophycidae</taxon>
        <taxon>Rhizosoleniales</taxon>
        <taxon>Rhizosoleniaceae</taxon>
        <taxon>Proboscia</taxon>
    </lineage>
</organism>
<feature type="compositionally biased region" description="Acidic residues" evidence="1">
    <location>
        <begin position="268"/>
        <end position="291"/>
    </location>
</feature>
<dbReference type="AlphaFoldDB" id="A0A7S0CHB5"/>
<feature type="region of interest" description="Disordered" evidence="1">
    <location>
        <begin position="261"/>
        <end position="291"/>
    </location>
</feature>
<protein>
    <submittedName>
        <fullName evidence="2">Uncharacterized protein</fullName>
    </submittedName>
</protein>
<evidence type="ECO:0000256" key="1">
    <source>
        <dbReference type="SAM" id="MobiDB-lite"/>
    </source>
</evidence>